<dbReference type="Proteomes" id="UP001604277">
    <property type="component" value="Unassembled WGS sequence"/>
</dbReference>
<dbReference type="InterPro" id="IPR023298">
    <property type="entry name" value="ATPase_P-typ_TM_dom_sf"/>
</dbReference>
<dbReference type="PANTHER" id="PTHR24093:SF434">
    <property type="entry name" value="CALCIUM-TRANSPORTING ATPASE 13, PLASMA MEMBRANE-TYPE-RELATED"/>
    <property type="match status" value="1"/>
</dbReference>
<feature type="domain" description="P-type ATPase A" evidence="5">
    <location>
        <begin position="82"/>
        <end position="169"/>
    </location>
</feature>
<dbReference type="InterPro" id="IPR059000">
    <property type="entry name" value="ATPase_P-type_domA"/>
</dbReference>
<keyword evidence="3" id="KW-0460">Magnesium</keyword>
<dbReference type="InterPro" id="IPR006068">
    <property type="entry name" value="ATPase_P-typ_cation-transptr_C"/>
</dbReference>
<dbReference type="InterPro" id="IPR008250">
    <property type="entry name" value="ATPase_P-typ_transduc_dom_A_sf"/>
</dbReference>
<keyword evidence="4" id="KW-0472">Membrane</keyword>
<feature type="domain" description="Cation-transporting P-type ATPase C-terminal" evidence="6">
    <location>
        <begin position="592"/>
        <end position="754"/>
    </location>
</feature>
<dbReference type="GO" id="GO:0046872">
    <property type="term" value="F:metal ion binding"/>
    <property type="evidence" value="ECO:0007669"/>
    <property type="project" value="UniProtKB-KW"/>
</dbReference>
<dbReference type="SUPFAM" id="SSF81665">
    <property type="entry name" value="Calcium ATPase, transmembrane domain M"/>
    <property type="match status" value="1"/>
</dbReference>
<dbReference type="Pfam" id="PF00122">
    <property type="entry name" value="E1-E2_ATPase"/>
    <property type="match status" value="1"/>
</dbReference>
<dbReference type="PANTHER" id="PTHR24093">
    <property type="entry name" value="CATION TRANSPORTING ATPASE"/>
    <property type="match status" value="1"/>
</dbReference>
<accession>A0ABD1T869</accession>
<dbReference type="EMBL" id="JBFOLJ010000009">
    <property type="protein sequence ID" value="KAL2508934.1"/>
    <property type="molecule type" value="Genomic_DNA"/>
</dbReference>
<organism evidence="7 8">
    <name type="scientific">Forsythia ovata</name>
    <dbReference type="NCBI Taxonomy" id="205694"/>
    <lineage>
        <taxon>Eukaryota</taxon>
        <taxon>Viridiplantae</taxon>
        <taxon>Streptophyta</taxon>
        <taxon>Embryophyta</taxon>
        <taxon>Tracheophyta</taxon>
        <taxon>Spermatophyta</taxon>
        <taxon>Magnoliopsida</taxon>
        <taxon>eudicotyledons</taxon>
        <taxon>Gunneridae</taxon>
        <taxon>Pentapetalae</taxon>
        <taxon>asterids</taxon>
        <taxon>lamiids</taxon>
        <taxon>Lamiales</taxon>
        <taxon>Oleaceae</taxon>
        <taxon>Forsythieae</taxon>
        <taxon>Forsythia</taxon>
    </lineage>
</organism>
<keyword evidence="1" id="KW-0479">Metal-binding</keyword>
<dbReference type="SUPFAM" id="SSF81653">
    <property type="entry name" value="Calcium ATPase, transduction domain A"/>
    <property type="match status" value="1"/>
</dbReference>
<feature type="transmembrane region" description="Helical" evidence="4">
    <location>
        <begin position="733"/>
        <end position="755"/>
    </location>
</feature>
<evidence type="ECO:0000256" key="2">
    <source>
        <dbReference type="ARBA" id="ARBA00022837"/>
    </source>
</evidence>
<keyword evidence="4" id="KW-0812">Transmembrane</keyword>
<keyword evidence="8" id="KW-1185">Reference proteome</keyword>
<evidence type="ECO:0000313" key="8">
    <source>
        <dbReference type="Proteomes" id="UP001604277"/>
    </source>
</evidence>
<feature type="transmembrane region" description="Helical" evidence="4">
    <location>
        <begin position="233"/>
        <end position="254"/>
    </location>
</feature>
<protein>
    <submittedName>
        <fullName evidence="7">Calcium-transporting ATPase 1</fullName>
    </submittedName>
</protein>
<evidence type="ECO:0000259" key="6">
    <source>
        <dbReference type="Pfam" id="PF00689"/>
    </source>
</evidence>
<evidence type="ECO:0000259" key="5">
    <source>
        <dbReference type="Pfam" id="PF00122"/>
    </source>
</evidence>
<reference evidence="8" key="1">
    <citation type="submission" date="2024-07" db="EMBL/GenBank/DDBJ databases">
        <title>Two chromosome-level genome assemblies of Korean endemic species Abeliophyllum distichum and Forsythia ovata (Oleaceae).</title>
        <authorList>
            <person name="Jang H."/>
        </authorList>
    </citation>
    <scope>NUCLEOTIDE SEQUENCE [LARGE SCALE GENOMIC DNA]</scope>
</reference>
<dbReference type="Gene3D" id="3.40.1110.10">
    <property type="entry name" value="Calcium-transporting ATPase, cytoplasmic domain N"/>
    <property type="match status" value="1"/>
</dbReference>
<proteinExistence type="predicted"/>
<dbReference type="Pfam" id="PF00689">
    <property type="entry name" value="Cation_ATPase_C"/>
    <property type="match status" value="1"/>
</dbReference>
<feature type="transmembrane region" description="Helical" evidence="4">
    <location>
        <begin position="703"/>
        <end position="721"/>
    </location>
</feature>
<name>A0ABD1T869_9LAMI</name>
<dbReference type="SUPFAM" id="SSF81660">
    <property type="entry name" value="Metal cation-transporting ATPase, ATP-binding domain N"/>
    <property type="match status" value="1"/>
</dbReference>
<comment type="caution">
    <text evidence="7">The sequence shown here is derived from an EMBL/GenBank/DDBJ whole genome shotgun (WGS) entry which is preliminary data.</text>
</comment>
<evidence type="ECO:0000256" key="4">
    <source>
        <dbReference type="SAM" id="Phobius"/>
    </source>
</evidence>
<dbReference type="Gene3D" id="2.70.150.10">
    <property type="entry name" value="Calcium-transporting ATPase, cytoplasmic transduction domain A"/>
    <property type="match status" value="1"/>
</dbReference>
<dbReference type="Pfam" id="PF13246">
    <property type="entry name" value="Cation_ATPase"/>
    <property type="match status" value="1"/>
</dbReference>
<dbReference type="Gene3D" id="1.20.1110.10">
    <property type="entry name" value="Calcium-transporting ATPase, transmembrane domain"/>
    <property type="match status" value="2"/>
</dbReference>
<sequence>MELQPDSGSFSVDKARLAALVKNKNHEILGELGGVEGIISILRTNLVVGIHGSPQDLHHRRKTFDANTFRKARIHWFVDLLQILYNKLVVGDVVYLKKGDKVPADGLFLDGHSLELDESKITGLKEEQTLPKMEKVDNSNPFLSAGAEVVDGHGTMIVTSVGRNTKCYQSKGEIYINEKTLLESKTKYLEAYLEKIKWVVAFSYLPISLGRYFSGNARDDNGNRKFIYGETSVLYVSYDIVEIILAMIIITIAMDTSSFTWAIKFNLARAINKLKADNVIVKNISSLEKAALGIAGILIDESGTSTVNVSKFVLAQQVAENEDPGSISQDVLALIRHGIGMNTTGIIYHEGSKFKLLGSPTERAILSWGVTELSMDLEKQMQDFCVVKVQSSNSSRGILLLSDNRFHVHWRGPAGTILTMCSSYYDNSGIKRVLNENLRTFLEQQMENSDSSKSQFIALAHTEVTDQDSTVEQDSLTLLGLLILIEKEQEGTNEESDLNVKLIIDKDSSAEDTNQTEVLVSFRSTQGDIVICDGNFASLAMVLRWGRCIWHNTQTFLQFQLTVNITSLLNTYIAYSEFKGVPQMDTRLTYELVQLIWENLFMAFIVAVNLGRENPSDELESTTTSNKLQLVKGTMWRNLIAQVVYQLVVLRIVENRGEAIFNASEDANQSITFVMPLFFQVFNMINARKIEEKNVFLGIRPSSIGLAVVLIFIPVALVELLRKLVGFERLNPIHWIACIVIALLCWAVGLAIKFVPVRFFSIPIMAVINKFKALYHVAIPGTKDFQ</sequence>
<keyword evidence="2" id="KW-0106">Calcium</keyword>
<dbReference type="InterPro" id="IPR023299">
    <property type="entry name" value="ATPase_P-typ_cyto_dom_N"/>
</dbReference>
<evidence type="ECO:0000256" key="1">
    <source>
        <dbReference type="ARBA" id="ARBA00022723"/>
    </source>
</evidence>
<gene>
    <name evidence="7" type="ORF">Fot_32581</name>
</gene>
<evidence type="ECO:0000256" key="3">
    <source>
        <dbReference type="ARBA" id="ARBA00022842"/>
    </source>
</evidence>
<keyword evidence="4" id="KW-1133">Transmembrane helix</keyword>
<dbReference type="AlphaFoldDB" id="A0ABD1T869"/>
<evidence type="ECO:0000313" key="7">
    <source>
        <dbReference type="EMBL" id="KAL2508934.1"/>
    </source>
</evidence>